<feature type="compositionally biased region" description="Polar residues" evidence="1">
    <location>
        <begin position="1"/>
        <end position="12"/>
    </location>
</feature>
<evidence type="ECO:0000313" key="2">
    <source>
        <dbReference type="EMBL" id="WXK81283.1"/>
    </source>
</evidence>
<evidence type="ECO:0000256" key="1">
    <source>
        <dbReference type="SAM" id="MobiDB-lite"/>
    </source>
</evidence>
<feature type="region of interest" description="Disordered" evidence="1">
    <location>
        <begin position="95"/>
        <end position="120"/>
    </location>
</feature>
<keyword evidence="3" id="KW-1185">Reference proteome</keyword>
<gene>
    <name evidence="2" type="ORF">WAB15_37665</name>
</gene>
<feature type="compositionally biased region" description="Low complexity" evidence="1">
    <location>
        <begin position="35"/>
        <end position="46"/>
    </location>
</feature>
<name>A0ABZ2QXI9_9ACTN</name>
<protein>
    <submittedName>
        <fullName evidence="2">Uncharacterized protein</fullName>
    </submittedName>
</protein>
<organism evidence="2 3">
    <name type="scientific">Streptomyces sirii</name>
    <dbReference type="NCBI Taxonomy" id="3127701"/>
    <lineage>
        <taxon>Bacteria</taxon>
        <taxon>Bacillati</taxon>
        <taxon>Actinomycetota</taxon>
        <taxon>Actinomycetes</taxon>
        <taxon>Kitasatosporales</taxon>
        <taxon>Streptomycetaceae</taxon>
        <taxon>Streptomyces</taxon>
    </lineage>
</organism>
<feature type="compositionally biased region" description="Polar residues" evidence="1">
    <location>
        <begin position="108"/>
        <end position="120"/>
    </location>
</feature>
<feature type="region of interest" description="Disordered" evidence="1">
    <location>
        <begin position="1"/>
        <end position="49"/>
    </location>
</feature>
<sequence>MSSTSRGSSGLTPTFRRASAGRPRTPARTRFPELAASSAFDSPSSDRNGRTVAYRFASAARRAGDLFHRRPQRGHVQVRFLLLDQLHFTTEASSIPSCPARRSITGHGASSGSSGRNRPM</sequence>
<accession>A0ABZ2QXI9</accession>
<reference evidence="2 3" key="1">
    <citation type="submission" date="2024-03" db="EMBL/GenBank/DDBJ databases">
        <title>The complete genome of Streptomyces sirii sp.nov.</title>
        <authorList>
            <person name="Zakalyukina Y.V."/>
            <person name="Belik A.R."/>
            <person name="Biryukov M.V."/>
            <person name="Baturina O.A."/>
            <person name="Kabilov M.R."/>
        </authorList>
    </citation>
    <scope>NUCLEOTIDE SEQUENCE [LARGE SCALE GENOMIC DNA]</scope>
    <source>
        <strain evidence="2 3">BP-8</strain>
    </source>
</reference>
<dbReference type="Proteomes" id="UP001626628">
    <property type="component" value="Chromosome"/>
</dbReference>
<evidence type="ECO:0000313" key="3">
    <source>
        <dbReference type="Proteomes" id="UP001626628"/>
    </source>
</evidence>
<dbReference type="EMBL" id="CP147982">
    <property type="protein sequence ID" value="WXK81283.1"/>
    <property type="molecule type" value="Genomic_DNA"/>
</dbReference>
<proteinExistence type="predicted"/>